<dbReference type="GO" id="GO:0005975">
    <property type="term" value="P:carbohydrate metabolic process"/>
    <property type="evidence" value="ECO:0007669"/>
    <property type="project" value="InterPro"/>
</dbReference>
<dbReference type="GO" id="GO:0071555">
    <property type="term" value="P:cell wall organization"/>
    <property type="evidence" value="ECO:0007669"/>
    <property type="project" value="UniProtKB-KW"/>
</dbReference>
<evidence type="ECO:0000256" key="5">
    <source>
        <dbReference type="ARBA" id="ARBA00022960"/>
    </source>
</evidence>
<feature type="binding site" evidence="10">
    <location>
        <position position="198"/>
    </location>
    <ligand>
        <name>UDP-N-acetyl-alpha-D-glucosamine</name>
        <dbReference type="ChEBI" id="CHEBI:57705"/>
    </ligand>
</feature>
<evidence type="ECO:0000256" key="2">
    <source>
        <dbReference type="ARBA" id="ARBA00022618"/>
    </source>
</evidence>
<keyword evidence="1 10" id="KW-1003">Cell membrane</keyword>
<gene>
    <name evidence="10 13" type="primary">murG</name>
    <name evidence="13" type="ORF">DRP44_01630</name>
</gene>
<keyword evidence="3 10" id="KW-0328">Glycosyltransferase</keyword>
<dbReference type="Pfam" id="PF03033">
    <property type="entry name" value="Glyco_transf_28"/>
    <property type="match status" value="1"/>
</dbReference>
<dbReference type="SUPFAM" id="SSF53756">
    <property type="entry name" value="UDP-Glycosyltransferase/glycogen phosphorylase"/>
    <property type="match status" value="1"/>
</dbReference>
<dbReference type="GO" id="GO:0050511">
    <property type="term" value="F:undecaprenyldiphospho-muramoylpentapeptide beta-N-acetylglucosaminyltransferase activity"/>
    <property type="evidence" value="ECO:0007669"/>
    <property type="project" value="UniProtKB-UniRule"/>
</dbReference>
<dbReference type="CDD" id="cd03785">
    <property type="entry name" value="GT28_MurG"/>
    <property type="match status" value="1"/>
</dbReference>
<evidence type="ECO:0000259" key="11">
    <source>
        <dbReference type="Pfam" id="PF03033"/>
    </source>
</evidence>
<dbReference type="AlphaFoldDB" id="A0A660SAT5"/>
<dbReference type="InterPro" id="IPR004276">
    <property type="entry name" value="GlycoTrans_28_N"/>
</dbReference>
<keyword evidence="7 10" id="KW-0472">Membrane</keyword>
<evidence type="ECO:0000256" key="1">
    <source>
        <dbReference type="ARBA" id="ARBA00022475"/>
    </source>
</evidence>
<feature type="binding site" evidence="10">
    <location>
        <begin position="15"/>
        <end position="17"/>
    </location>
    <ligand>
        <name>UDP-N-acetyl-alpha-D-glucosamine</name>
        <dbReference type="ChEBI" id="CHEBI:57705"/>
    </ligand>
</feature>
<comment type="caution">
    <text evidence="10">Lacks conserved residue(s) required for the propagation of feature annotation.</text>
</comment>
<dbReference type="PANTHER" id="PTHR21015:SF22">
    <property type="entry name" value="GLYCOSYLTRANSFERASE"/>
    <property type="match status" value="1"/>
</dbReference>
<dbReference type="GO" id="GO:0051991">
    <property type="term" value="F:UDP-N-acetyl-D-glucosamine:N-acetylmuramoyl-L-alanyl-D-glutamyl-meso-2,6-diaminopimelyl-D-alanyl-D-alanine-diphosphoundecaprenol 4-beta-N-acetylglucosaminlytransferase activity"/>
    <property type="evidence" value="ECO:0007669"/>
    <property type="project" value="RHEA"/>
</dbReference>
<keyword evidence="5 10" id="KW-0133">Cell shape</keyword>
<comment type="pathway">
    <text evidence="10">Cell wall biogenesis; peptidoglycan biosynthesis.</text>
</comment>
<evidence type="ECO:0000313" key="13">
    <source>
        <dbReference type="EMBL" id="RKX67722.1"/>
    </source>
</evidence>
<dbReference type="PANTHER" id="PTHR21015">
    <property type="entry name" value="UDP-N-ACETYLGLUCOSAMINE--N-ACETYLMURAMYL-(PENTAPEPTIDE) PYROPHOSPHORYL-UNDECAPRENOL N-ACETYLGLUCOSAMINE TRANSFERASE 1"/>
    <property type="match status" value="1"/>
</dbReference>
<dbReference type="EMBL" id="QNBC01000012">
    <property type="protein sequence ID" value="RKX67722.1"/>
    <property type="molecule type" value="Genomic_DNA"/>
</dbReference>
<evidence type="ECO:0000256" key="4">
    <source>
        <dbReference type="ARBA" id="ARBA00022679"/>
    </source>
</evidence>
<dbReference type="GO" id="GO:0005886">
    <property type="term" value="C:plasma membrane"/>
    <property type="evidence" value="ECO:0007669"/>
    <property type="project" value="UniProtKB-SubCell"/>
</dbReference>
<comment type="subcellular location">
    <subcellularLocation>
        <location evidence="10">Cell membrane</location>
        <topology evidence="10">Peripheral membrane protein</topology>
        <orientation evidence="10">Cytoplasmic side</orientation>
    </subcellularLocation>
</comment>
<evidence type="ECO:0000259" key="12">
    <source>
        <dbReference type="Pfam" id="PF04101"/>
    </source>
</evidence>
<comment type="caution">
    <text evidence="13">The sequence shown here is derived from an EMBL/GenBank/DDBJ whole genome shotgun (WGS) entry which is preliminary data.</text>
</comment>
<comment type="similarity">
    <text evidence="10">Belongs to the glycosyltransferase 28 family. MurG subfamily.</text>
</comment>
<dbReference type="HAMAP" id="MF_00033">
    <property type="entry name" value="MurG"/>
    <property type="match status" value="1"/>
</dbReference>
<name>A0A660SAT5_UNCT6</name>
<dbReference type="InterPro" id="IPR006009">
    <property type="entry name" value="GlcNAc_MurG"/>
</dbReference>
<dbReference type="GO" id="GO:0009252">
    <property type="term" value="P:peptidoglycan biosynthetic process"/>
    <property type="evidence" value="ECO:0007669"/>
    <property type="project" value="UniProtKB-UniRule"/>
</dbReference>
<dbReference type="EC" id="2.4.1.227" evidence="10"/>
<dbReference type="UniPathway" id="UPA00219"/>
<keyword evidence="2 10" id="KW-0132">Cell division</keyword>
<dbReference type="GO" id="GO:0008360">
    <property type="term" value="P:regulation of cell shape"/>
    <property type="evidence" value="ECO:0007669"/>
    <property type="project" value="UniProtKB-KW"/>
</dbReference>
<evidence type="ECO:0000256" key="7">
    <source>
        <dbReference type="ARBA" id="ARBA00023136"/>
    </source>
</evidence>
<dbReference type="Gene3D" id="3.40.50.2000">
    <property type="entry name" value="Glycogen Phosphorylase B"/>
    <property type="match status" value="2"/>
</dbReference>
<evidence type="ECO:0000256" key="3">
    <source>
        <dbReference type="ARBA" id="ARBA00022676"/>
    </source>
</evidence>
<organism evidence="13 14">
    <name type="scientific">candidate division TA06 bacterium</name>
    <dbReference type="NCBI Taxonomy" id="2250710"/>
    <lineage>
        <taxon>Bacteria</taxon>
        <taxon>Bacteria division TA06</taxon>
    </lineage>
</organism>
<evidence type="ECO:0000256" key="8">
    <source>
        <dbReference type="ARBA" id="ARBA00023306"/>
    </source>
</evidence>
<feature type="binding site" evidence="10">
    <location>
        <position position="296"/>
    </location>
    <ligand>
        <name>UDP-N-acetyl-alpha-D-glucosamine</name>
        <dbReference type="ChEBI" id="CHEBI:57705"/>
    </ligand>
</feature>
<evidence type="ECO:0000256" key="6">
    <source>
        <dbReference type="ARBA" id="ARBA00022984"/>
    </source>
</evidence>
<dbReference type="GO" id="GO:0051301">
    <property type="term" value="P:cell division"/>
    <property type="evidence" value="ECO:0007669"/>
    <property type="project" value="UniProtKB-KW"/>
</dbReference>
<comment type="catalytic activity">
    <reaction evidence="10">
        <text>di-trans,octa-cis-undecaprenyl diphospho-N-acetyl-alpha-D-muramoyl-L-alanyl-D-glutamyl-meso-2,6-diaminopimeloyl-D-alanyl-D-alanine + UDP-N-acetyl-alpha-D-glucosamine = di-trans,octa-cis-undecaprenyl diphospho-[N-acetyl-alpha-D-glucosaminyl-(1-&gt;4)]-N-acetyl-alpha-D-muramoyl-L-alanyl-D-glutamyl-meso-2,6-diaminopimeloyl-D-alanyl-D-alanine + UDP + H(+)</text>
        <dbReference type="Rhea" id="RHEA:31227"/>
        <dbReference type="ChEBI" id="CHEBI:15378"/>
        <dbReference type="ChEBI" id="CHEBI:57705"/>
        <dbReference type="ChEBI" id="CHEBI:58223"/>
        <dbReference type="ChEBI" id="CHEBI:61387"/>
        <dbReference type="ChEBI" id="CHEBI:61388"/>
        <dbReference type="EC" id="2.4.1.227"/>
    </reaction>
</comment>
<dbReference type="InterPro" id="IPR007235">
    <property type="entry name" value="Glyco_trans_28_C"/>
</dbReference>
<keyword evidence="8 10" id="KW-0131">Cell cycle</keyword>
<comment type="function">
    <text evidence="10">Cell wall formation. Catalyzes the transfer of a GlcNAc subunit on undecaprenyl-pyrophosphoryl-MurNAc-pentapeptide (lipid intermediate I) to form undecaprenyl-pyrophosphoryl-MurNAc-(pentapeptide)GlcNAc (lipid intermediate II).</text>
</comment>
<feature type="domain" description="Glycosyl transferase family 28 C-terminal" evidence="12">
    <location>
        <begin position="191"/>
        <end position="354"/>
    </location>
</feature>
<accession>A0A660SAT5</accession>
<dbReference type="Pfam" id="PF04101">
    <property type="entry name" value="Glyco_tran_28_C"/>
    <property type="match status" value="1"/>
</dbReference>
<evidence type="ECO:0000313" key="14">
    <source>
        <dbReference type="Proteomes" id="UP000282321"/>
    </source>
</evidence>
<evidence type="ECO:0000256" key="10">
    <source>
        <dbReference type="HAMAP-Rule" id="MF_00033"/>
    </source>
</evidence>
<dbReference type="Proteomes" id="UP000282321">
    <property type="component" value="Unassembled WGS sequence"/>
</dbReference>
<keyword evidence="6 10" id="KW-0573">Peptidoglycan synthesis</keyword>
<keyword evidence="4 10" id="KW-0808">Transferase</keyword>
<proteinExistence type="inferred from homology"/>
<sequence>MMQKVKTIFIASGGTGGHIFPGLLLAKRMKNDFKIYFVGNVKGMEYEIIKRYGYEFLPIPSYGFVGKSPLEKMKSVLYNFTSLLWSMRYIKMYGPEFIIGTGSFTELPVGFAAKLMKVPVYITEQDSYPGIATRLLSLIANRVFLSYETSGKLLKRRDNVSVIGTISEIVTVGKTKDQIKSELGISRGMKIVFVFGGSRGAKALNKAVTEMIKSGLPGDIFVIWQTGKNNFDEIKKEMGDTEFNGIILPFVYNMPEIYTIADLVVARAGACTLAELSDYRKAAILVPFPFAAHNHQMKNARYYEKRGAAIVIDEKEINAELLKKQIIRLIYNSKKLAKMGENSGKLHNPNAADTVVKAILRSK</sequence>
<dbReference type="NCBIfam" id="TIGR01133">
    <property type="entry name" value="murG"/>
    <property type="match status" value="1"/>
</dbReference>
<evidence type="ECO:0000256" key="9">
    <source>
        <dbReference type="ARBA" id="ARBA00023316"/>
    </source>
</evidence>
<feature type="domain" description="Glycosyltransferase family 28 N-terminal" evidence="11">
    <location>
        <begin position="8"/>
        <end position="144"/>
    </location>
</feature>
<protein>
    <recommendedName>
        <fullName evidence="10">UDP-N-acetylglucosamine--N-acetylmuramyl-(pentapeptide) pyrophosphoryl-undecaprenol N-acetylglucosamine transferase</fullName>
        <ecNumber evidence="10">2.4.1.227</ecNumber>
    </recommendedName>
    <alternativeName>
        <fullName evidence="10">Undecaprenyl-PP-MurNAc-pentapeptide-UDPGlcNAc GlcNAc transferase</fullName>
    </alternativeName>
</protein>
<keyword evidence="9 10" id="KW-0961">Cell wall biogenesis/degradation</keyword>
<reference evidence="13 14" key="1">
    <citation type="submission" date="2018-06" db="EMBL/GenBank/DDBJ databases">
        <title>Extensive metabolic versatility and redundancy in microbially diverse, dynamic hydrothermal sediments.</title>
        <authorList>
            <person name="Dombrowski N."/>
            <person name="Teske A."/>
            <person name="Baker B.J."/>
        </authorList>
    </citation>
    <scope>NUCLEOTIDE SEQUENCE [LARGE SCALE GENOMIC DNA]</scope>
    <source>
        <strain evidence="13">B35_G9</strain>
    </source>
</reference>